<proteinExistence type="predicted"/>
<dbReference type="Proteomes" id="UP001236415">
    <property type="component" value="Chromosome"/>
</dbReference>
<reference evidence="3 4" key="1">
    <citation type="submission" date="2023-06" db="EMBL/GenBank/DDBJ databases">
        <title>Paenibacillus polygonum sp. nov., an endophytic bacterium, isolated from Polygonum lapathifolium L. in Nanji Wetland National Nature Reserve, South of Poyang Lake, Jiangxi Province, China.</title>
        <authorList>
            <person name="Yu Z."/>
        </authorList>
    </citation>
    <scope>NUCLEOTIDE SEQUENCE [LARGE SCALE GENOMIC DNA]</scope>
    <source>
        <strain evidence="3 4">C31</strain>
    </source>
</reference>
<feature type="transmembrane region" description="Helical" evidence="2">
    <location>
        <begin position="31"/>
        <end position="51"/>
    </location>
</feature>
<dbReference type="RefSeq" id="WP_285745825.1">
    <property type="nucleotide sequence ID" value="NZ_CP127162.1"/>
</dbReference>
<keyword evidence="2" id="KW-0812">Transmembrane</keyword>
<keyword evidence="4" id="KW-1185">Reference proteome</keyword>
<feature type="region of interest" description="Disordered" evidence="1">
    <location>
        <begin position="1"/>
        <end position="21"/>
    </location>
</feature>
<dbReference type="EMBL" id="CP127162">
    <property type="protein sequence ID" value="WIV19606.1"/>
    <property type="molecule type" value="Genomic_DNA"/>
</dbReference>
<protein>
    <submittedName>
        <fullName evidence="3">Uncharacterized protein</fullName>
    </submittedName>
</protein>
<evidence type="ECO:0000313" key="3">
    <source>
        <dbReference type="EMBL" id="WIV19606.1"/>
    </source>
</evidence>
<gene>
    <name evidence="3" type="ORF">QPK24_02335</name>
</gene>
<keyword evidence="2" id="KW-1133">Transmembrane helix</keyword>
<name>A0ABY8X544_9BACL</name>
<evidence type="ECO:0000256" key="1">
    <source>
        <dbReference type="SAM" id="MobiDB-lite"/>
    </source>
</evidence>
<keyword evidence="2" id="KW-0472">Membrane</keyword>
<accession>A0ABY8X544</accession>
<evidence type="ECO:0000313" key="4">
    <source>
        <dbReference type="Proteomes" id="UP001236415"/>
    </source>
</evidence>
<sequence length="71" mass="7879">MNEVKATAKNKNASRKNNNNVDSNLVTLDQLTLIAAILGLIVSGIGLYVAWKQYSNNDPNYNESEDINLLR</sequence>
<organism evidence="3 4">
    <name type="scientific">Paenibacillus polygoni</name>
    <dbReference type="NCBI Taxonomy" id="3050112"/>
    <lineage>
        <taxon>Bacteria</taxon>
        <taxon>Bacillati</taxon>
        <taxon>Bacillota</taxon>
        <taxon>Bacilli</taxon>
        <taxon>Bacillales</taxon>
        <taxon>Paenibacillaceae</taxon>
        <taxon>Paenibacillus</taxon>
    </lineage>
</organism>
<evidence type="ECO:0000256" key="2">
    <source>
        <dbReference type="SAM" id="Phobius"/>
    </source>
</evidence>